<evidence type="ECO:0000256" key="1">
    <source>
        <dbReference type="ARBA" id="ARBA00004651"/>
    </source>
</evidence>
<dbReference type="PANTHER" id="PTHR43833:SF9">
    <property type="entry name" value="POTASSIUM CHANNEL PROTEIN YUGO-RELATED"/>
    <property type="match status" value="1"/>
</dbReference>
<sequence>MRRPKHTSSSHAGSDERIVAGALRFLAYISALETVIFVMGVLLLTRFEHLSPFEAFYLAIITLTTVGYGDYYPVSEPGRLVALVLAVTGVGYQWLSLSTVVAILVEGHIIRFLGEKQMERKIARLKNHVIICGLGRAGMSAVRQLEREGVPFVGIDLNERQVESLREHGHLAIPADATEDETLKAAGVERARSLIAALPHDPDNILIAMAAKDLNPSIRVVARADRPENIKRLKRAGADWVTAVGVPGGTRLALAALKPAAVDFVSSILEHRNTDYKPEELLIDESSPLAGCSIRESRLKEDYGAQVLAIIRENATIVNPEATEKIQPGDMIIVFGDIEKLAPLAFG</sequence>
<dbReference type="InterPro" id="IPR006037">
    <property type="entry name" value="RCK_C"/>
</dbReference>
<feature type="transmembrane region" description="Helical" evidence="2">
    <location>
        <begin position="56"/>
        <end position="74"/>
    </location>
</feature>
<dbReference type="Pfam" id="PF02254">
    <property type="entry name" value="TrkA_N"/>
    <property type="match status" value="1"/>
</dbReference>
<feature type="transmembrane region" description="Helical" evidence="2">
    <location>
        <begin position="25"/>
        <end position="44"/>
    </location>
</feature>
<dbReference type="Gene3D" id="3.30.70.1450">
    <property type="entry name" value="Regulator of K+ conductance, C-terminal domain"/>
    <property type="match status" value="1"/>
</dbReference>
<evidence type="ECO:0000256" key="2">
    <source>
        <dbReference type="SAM" id="Phobius"/>
    </source>
</evidence>
<protein>
    <submittedName>
        <fullName evidence="5">Voltage-gated potassium channel</fullName>
    </submittedName>
</protein>
<dbReference type="InterPro" id="IPR003148">
    <property type="entry name" value="RCK_N"/>
</dbReference>
<feature type="domain" description="RCK N-terminal" evidence="3">
    <location>
        <begin position="126"/>
        <end position="242"/>
    </location>
</feature>
<reference evidence="5 6" key="1">
    <citation type="submission" date="2023-07" db="EMBL/GenBank/DDBJ databases">
        <title>Genomic Encyclopedia of Type Strains, Phase IV (KMG-IV): sequencing the most valuable type-strain genomes for metagenomic binning, comparative biology and taxonomic classification.</title>
        <authorList>
            <person name="Goeker M."/>
        </authorList>
    </citation>
    <scope>NUCLEOTIDE SEQUENCE [LARGE SCALE GENOMIC DNA]</scope>
    <source>
        <strain evidence="5 6">DSM 12396</strain>
    </source>
</reference>
<dbReference type="Gene3D" id="3.40.50.720">
    <property type="entry name" value="NAD(P)-binding Rossmann-like Domain"/>
    <property type="match status" value="1"/>
</dbReference>
<organism evidence="5 6">
    <name type="scientific">Desulfofundulus luciae</name>
    <dbReference type="NCBI Taxonomy" id="74702"/>
    <lineage>
        <taxon>Bacteria</taxon>
        <taxon>Bacillati</taxon>
        <taxon>Bacillota</taxon>
        <taxon>Clostridia</taxon>
        <taxon>Eubacteriales</taxon>
        <taxon>Peptococcaceae</taxon>
        <taxon>Desulfofundulus</taxon>
    </lineage>
</organism>
<evidence type="ECO:0000259" key="3">
    <source>
        <dbReference type="PROSITE" id="PS51201"/>
    </source>
</evidence>
<dbReference type="RefSeq" id="WP_307402883.1">
    <property type="nucleotide sequence ID" value="NZ_JAUSUX010000018.1"/>
</dbReference>
<keyword evidence="6" id="KW-1185">Reference proteome</keyword>
<dbReference type="InterPro" id="IPR013099">
    <property type="entry name" value="K_chnl_dom"/>
</dbReference>
<dbReference type="Pfam" id="PF02080">
    <property type="entry name" value="TrkA_C"/>
    <property type="match status" value="1"/>
</dbReference>
<dbReference type="InterPro" id="IPR050721">
    <property type="entry name" value="Trk_Ktr_HKT_K-transport"/>
</dbReference>
<dbReference type="Proteomes" id="UP001225644">
    <property type="component" value="Unassembled WGS sequence"/>
</dbReference>
<proteinExistence type="predicted"/>
<dbReference type="SUPFAM" id="SSF81324">
    <property type="entry name" value="Voltage-gated potassium channels"/>
    <property type="match status" value="1"/>
</dbReference>
<keyword evidence="2" id="KW-0812">Transmembrane</keyword>
<dbReference type="SUPFAM" id="SSF116726">
    <property type="entry name" value="TrkA C-terminal domain-like"/>
    <property type="match status" value="1"/>
</dbReference>
<comment type="subcellular location">
    <subcellularLocation>
        <location evidence="1">Cell membrane</location>
        <topology evidence="1">Multi-pass membrane protein</topology>
    </subcellularLocation>
</comment>
<keyword evidence="2" id="KW-1133">Transmembrane helix</keyword>
<dbReference type="PROSITE" id="PS51201">
    <property type="entry name" value="RCK_N"/>
    <property type="match status" value="1"/>
</dbReference>
<gene>
    <name evidence="5" type="ORF">J2Z49_002152</name>
</gene>
<dbReference type="InterPro" id="IPR036721">
    <property type="entry name" value="RCK_C_sf"/>
</dbReference>
<dbReference type="PANTHER" id="PTHR43833">
    <property type="entry name" value="POTASSIUM CHANNEL PROTEIN 2-RELATED-RELATED"/>
    <property type="match status" value="1"/>
</dbReference>
<dbReference type="EMBL" id="JAUSUX010000018">
    <property type="protein sequence ID" value="MDQ0287035.1"/>
    <property type="molecule type" value="Genomic_DNA"/>
</dbReference>
<evidence type="ECO:0000313" key="6">
    <source>
        <dbReference type="Proteomes" id="UP001225644"/>
    </source>
</evidence>
<dbReference type="PROSITE" id="PS51202">
    <property type="entry name" value="RCK_C"/>
    <property type="match status" value="1"/>
</dbReference>
<evidence type="ECO:0000259" key="4">
    <source>
        <dbReference type="PROSITE" id="PS51202"/>
    </source>
</evidence>
<evidence type="ECO:0000313" key="5">
    <source>
        <dbReference type="EMBL" id="MDQ0287035.1"/>
    </source>
</evidence>
<name>A0ABU0B443_9FIRM</name>
<keyword evidence="5" id="KW-0813">Transport</keyword>
<dbReference type="Pfam" id="PF07885">
    <property type="entry name" value="Ion_trans_2"/>
    <property type="match status" value="1"/>
</dbReference>
<keyword evidence="2" id="KW-0472">Membrane</keyword>
<dbReference type="Gene3D" id="1.10.287.70">
    <property type="match status" value="1"/>
</dbReference>
<keyword evidence="5" id="KW-0406">Ion transport</keyword>
<comment type="caution">
    <text evidence="5">The sequence shown here is derived from an EMBL/GenBank/DDBJ whole genome shotgun (WGS) entry which is preliminary data.</text>
</comment>
<accession>A0ABU0B443</accession>
<keyword evidence="5" id="KW-0407">Ion channel</keyword>
<dbReference type="GO" id="GO:0034220">
    <property type="term" value="P:monoatomic ion transmembrane transport"/>
    <property type="evidence" value="ECO:0007669"/>
    <property type="project" value="UniProtKB-KW"/>
</dbReference>
<dbReference type="SUPFAM" id="SSF51735">
    <property type="entry name" value="NAD(P)-binding Rossmann-fold domains"/>
    <property type="match status" value="1"/>
</dbReference>
<feature type="domain" description="RCK C-terminal" evidence="4">
    <location>
        <begin position="266"/>
        <end position="347"/>
    </location>
</feature>
<dbReference type="InterPro" id="IPR036291">
    <property type="entry name" value="NAD(P)-bd_dom_sf"/>
</dbReference>